<evidence type="ECO:0000313" key="2">
    <source>
        <dbReference type="Proteomes" id="UP000218615"/>
    </source>
</evidence>
<accession>A0A284VKZ9</accession>
<reference evidence="2" key="1">
    <citation type="submission" date="2017-06" db="EMBL/GenBank/DDBJ databases">
        <authorList>
            <person name="Cremers G."/>
        </authorList>
    </citation>
    <scope>NUCLEOTIDE SEQUENCE [LARGE SCALE GENOMIC DNA]</scope>
</reference>
<dbReference type="AlphaFoldDB" id="A0A284VKZ9"/>
<gene>
    <name evidence="1" type="ORF">MNV_1440003</name>
</gene>
<dbReference type="EMBL" id="FZMP01000051">
    <property type="protein sequence ID" value="SNQ59944.1"/>
    <property type="molecule type" value="Genomic_DNA"/>
</dbReference>
<keyword evidence="2" id="KW-1185">Reference proteome</keyword>
<dbReference type="RefSeq" id="WP_096204236.1">
    <property type="nucleotide sequence ID" value="NZ_FZMP01000051.1"/>
</dbReference>
<evidence type="ECO:0000313" key="1">
    <source>
        <dbReference type="EMBL" id="SNQ59944.1"/>
    </source>
</evidence>
<name>A0A284VKZ9_9EURY</name>
<sequence>MISRGLKEFDFLRGDEAYKLRWQPLLRSNNRIVIMTKGPISKFQFKMLNCMFLYDEIKKHSLLENYRLYDYKIKQMKESGKIKFKNKI</sequence>
<dbReference type="Proteomes" id="UP000218615">
    <property type="component" value="Unassembled WGS sequence"/>
</dbReference>
<protein>
    <submittedName>
        <fullName evidence="1">Uncharacterized protein</fullName>
    </submittedName>
</protein>
<proteinExistence type="predicted"/>
<organism evidence="1 2">
    <name type="scientific">Candidatus Methanoperedens nitratireducens</name>
    <dbReference type="NCBI Taxonomy" id="1392998"/>
    <lineage>
        <taxon>Archaea</taxon>
        <taxon>Methanobacteriati</taxon>
        <taxon>Methanobacteriota</taxon>
        <taxon>Stenosarchaea group</taxon>
        <taxon>Methanomicrobia</taxon>
        <taxon>Methanosarcinales</taxon>
        <taxon>ANME-2 cluster</taxon>
        <taxon>Candidatus Methanoperedentaceae</taxon>
        <taxon>Candidatus Methanoperedens</taxon>
    </lineage>
</organism>